<gene>
    <name evidence="8" type="ORF">CXK95_15585</name>
</gene>
<organism evidence="8 9">
    <name type="scientific">Stutzerimonas degradans</name>
    <dbReference type="NCBI Taxonomy" id="2968968"/>
    <lineage>
        <taxon>Bacteria</taxon>
        <taxon>Pseudomonadati</taxon>
        <taxon>Pseudomonadota</taxon>
        <taxon>Gammaproteobacteria</taxon>
        <taxon>Pseudomonadales</taxon>
        <taxon>Pseudomonadaceae</taxon>
        <taxon>Stutzerimonas</taxon>
    </lineage>
</organism>
<keyword evidence="2 6" id="KW-0808">Transferase</keyword>
<dbReference type="Pfam" id="PF00294">
    <property type="entry name" value="PfkB"/>
    <property type="match status" value="1"/>
</dbReference>
<dbReference type="PANTHER" id="PTHR46566:SF2">
    <property type="entry name" value="ATP-DEPENDENT 6-PHOSPHOFRUCTOKINASE ISOZYME 2"/>
    <property type="match status" value="1"/>
</dbReference>
<evidence type="ECO:0000259" key="7">
    <source>
        <dbReference type="Pfam" id="PF00294"/>
    </source>
</evidence>
<comment type="caution">
    <text evidence="8">The sequence shown here is derived from an EMBL/GenBank/DDBJ whole genome shotgun (WGS) entry which is preliminary data.</text>
</comment>
<comment type="similarity">
    <text evidence="1 6">Belongs to the carbohydrate kinase PfkB family.</text>
</comment>
<evidence type="ECO:0000256" key="1">
    <source>
        <dbReference type="ARBA" id="ARBA00010688"/>
    </source>
</evidence>
<dbReference type="PIRSF" id="PIRSF000535">
    <property type="entry name" value="1PFK/6PFK/LacC"/>
    <property type="match status" value="1"/>
</dbReference>
<dbReference type="GO" id="GO:0005829">
    <property type="term" value="C:cytosol"/>
    <property type="evidence" value="ECO:0007669"/>
    <property type="project" value="TreeGrafter"/>
</dbReference>
<keyword evidence="9" id="KW-1185">Reference proteome</keyword>
<dbReference type="AlphaFoldDB" id="A0A8E2U2U5"/>
<dbReference type="InterPro" id="IPR011611">
    <property type="entry name" value="PfkB_dom"/>
</dbReference>
<reference evidence="8 9" key="1">
    <citation type="submission" date="2018-01" db="EMBL/GenBank/DDBJ databases">
        <title>Denitrification phenotypes of diverse strains of Pseudomonas stutzeri.</title>
        <authorList>
            <person name="Milligan D.A."/>
            <person name="Bergaust L."/>
            <person name="Bakken L.R."/>
            <person name="Frostegard A."/>
        </authorList>
    </citation>
    <scope>NUCLEOTIDE SEQUENCE [LARGE SCALE GENOMIC DNA]</scope>
    <source>
        <strain evidence="8 9">DSM 50238</strain>
    </source>
</reference>
<dbReference type="GO" id="GO:0003872">
    <property type="term" value="F:6-phosphofructokinase activity"/>
    <property type="evidence" value="ECO:0007669"/>
    <property type="project" value="TreeGrafter"/>
</dbReference>
<evidence type="ECO:0000256" key="6">
    <source>
        <dbReference type="PIRNR" id="PIRNR000535"/>
    </source>
</evidence>
<dbReference type="GO" id="GO:0005524">
    <property type="term" value="F:ATP binding"/>
    <property type="evidence" value="ECO:0007669"/>
    <property type="project" value="UniProtKB-KW"/>
</dbReference>
<name>A0A8E2U2U5_9GAMM</name>
<dbReference type="CDD" id="cd01164">
    <property type="entry name" value="FruK_PfkB_like"/>
    <property type="match status" value="1"/>
</dbReference>
<dbReference type="InterPro" id="IPR029056">
    <property type="entry name" value="Ribokinase-like"/>
</dbReference>
<evidence type="ECO:0000256" key="2">
    <source>
        <dbReference type="ARBA" id="ARBA00022679"/>
    </source>
</evidence>
<dbReference type="SUPFAM" id="SSF53613">
    <property type="entry name" value="Ribokinase-like"/>
    <property type="match status" value="1"/>
</dbReference>
<dbReference type="EMBL" id="POUK01000006">
    <property type="protein sequence ID" value="PNF75463.1"/>
    <property type="molecule type" value="Genomic_DNA"/>
</dbReference>
<keyword evidence="4 8" id="KW-0418">Kinase</keyword>
<evidence type="ECO:0000256" key="4">
    <source>
        <dbReference type="ARBA" id="ARBA00022777"/>
    </source>
</evidence>
<dbReference type="Proteomes" id="UP000235881">
    <property type="component" value="Unassembled WGS sequence"/>
</dbReference>
<evidence type="ECO:0000256" key="5">
    <source>
        <dbReference type="ARBA" id="ARBA00022840"/>
    </source>
</evidence>
<sequence>MTRIATLTLNPAMDLAVSTARVLPTEKLRCAHPRHDPGGGGINVARVVRILGGDSLAVYPAGGPFGDLLRRALDDIGLAHLPVAIAGDTRESFTVDEQETGLQYRFVLPGPVLGEQERLGCLAALRGLHPAPGYLVVSGSFTPGIEPAFFDEMLALARQIGARLVIDLSGEPLAYAARRGGAYLVKPSLNELAGLMGRPLESEAAQAAALRELIQRGAAEIIVLSLGAQGALFACGDRLERLPSPAVPVVSAVGAGDSMLGAIVHALAQGYELGAAVRFGAAAGAATVMRPGTQLCLRTDVERLFAGRPLDAGA</sequence>
<dbReference type="PANTHER" id="PTHR46566">
    <property type="entry name" value="1-PHOSPHOFRUCTOKINASE-RELATED"/>
    <property type="match status" value="1"/>
</dbReference>
<evidence type="ECO:0000313" key="8">
    <source>
        <dbReference type="EMBL" id="PNF75463.1"/>
    </source>
</evidence>
<evidence type="ECO:0000256" key="3">
    <source>
        <dbReference type="ARBA" id="ARBA00022741"/>
    </source>
</evidence>
<protein>
    <recommendedName>
        <fullName evidence="6">Phosphofructokinase</fullName>
    </recommendedName>
</protein>
<evidence type="ECO:0000313" key="9">
    <source>
        <dbReference type="Proteomes" id="UP000235881"/>
    </source>
</evidence>
<dbReference type="InterPro" id="IPR017583">
    <property type="entry name" value="Tagatose/fructose_Pkinase"/>
</dbReference>
<dbReference type="PROSITE" id="PS00583">
    <property type="entry name" value="PFKB_KINASES_1"/>
    <property type="match status" value="1"/>
</dbReference>
<keyword evidence="3" id="KW-0547">Nucleotide-binding</keyword>
<dbReference type="InterPro" id="IPR002173">
    <property type="entry name" value="Carboh/pur_kinase_PfkB_CS"/>
</dbReference>
<feature type="domain" description="Carbohydrate kinase PfkB" evidence="7">
    <location>
        <begin position="14"/>
        <end position="299"/>
    </location>
</feature>
<accession>A0A8E2U2U5</accession>
<dbReference type="Gene3D" id="3.40.1190.20">
    <property type="match status" value="1"/>
</dbReference>
<proteinExistence type="inferred from homology"/>
<dbReference type="RefSeq" id="WP_102829238.1">
    <property type="nucleotide sequence ID" value="NZ_CP065721.1"/>
</dbReference>
<keyword evidence="5" id="KW-0067">ATP-binding</keyword>
<dbReference type="NCBIfam" id="TIGR03168">
    <property type="entry name" value="1-PFK"/>
    <property type="match status" value="1"/>
</dbReference>